<evidence type="ECO:0000256" key="3">
    <source>
        <dbReference type="ARBA" id="ARBA00022833"/>
    </source>
</evidence>
<gene>
    <name evidence="6" type="ORF">B0H63DRAFT_547212</name>
</gene>
<dbReference type="GO" id="GO:0008270">
    <property type="term" value="F:zinc ion binding"/>
    <property type="evidence" value="ECO:0007669"/>
    <property type="project" value="UniProtKB-KW"/>
</dbReference>
<organism evidence="6 7">
    <name type="scientific">Podospora didyma</name>
    <dbReference type="NCBI Taxonomy" id="330526"/>
    <lineage>
        <taxon>Eukaryota</taxon>
        <taxon>Fungi</taxon>
        <taxon>Dikarya</taxon>
        <taxon>Ascomycota</taxon>
        <taxon>Pezizomycotina</taxon>
        <taxon>Sordariomycetes</taxon>
        <taxon>Sordariomycetidae</taxon>
        <taxon>Sordariales</taxon>
        <taxon>Podosporaceae</taxon>
        <taxon>Podospora</taxon>
    </lineage>
</organism>
<reference evidence="6" key="1">
    <citation type="journal article" date="2023" name="Mol. Phylogenet. Evol.">
        <title>Genome-scale phylogeny and comparative genomics of the fungal order Sordariales.</title>
        <authorList>
            <person name="Hensen N."/>
            <person name="Bonometti L."/>
            <person name="Westerberg I."/>
            <person name="Brannstrom I.O."/>
            <person name="Guillou S."/>
            <person name="Cros-Aarteil S."/>
            <person name="Calhoun S."/>
            <person name="Haridas S."/>
            <person name="Kuo A."/>
            <person name="Mondo S."/>
            <person name="Pangilinan J."/>
            <person name="Riley R."/>
            <person name="LaButti K."/>
            <person name="Andreopoulos B."/>
            <person name="Lipzen A."/>
            <person name="Chen C."/>
            <person name="Yan M."/>
            <person name="Daum C."/>
            <person name="Ng V."/>
            <person name="Clum A."/>
            <person name="Steindorff A."/>
            <person name="Ohm R.A."/>
            <person name="Martin F."/>
            <person name="Silar P."/>
            <person name="Natvig D.O."/>
            <person name="Lalanne C."/>
            <person name="Gautier V."/>
            <person name="Ament-Velasquez S.L."/>
            <person name="Kruys A."/>
            <person name="Hutchinson M.I."/>
            <person name="Powell A.J."/>
            <person name="Barry K."/>
            <person name="Miller A.N."/>
            <person name="Grigoriev I.V."/>
            <person name="Debuchy R."/>
            <person name="Gladieux P."/>
            <person name="Hiltunen Thoren M."/>
            <person name="Johannesson H."/>
        </authorList>
    </citation>
    <scope>NUCLEOTIDE SEQUENCE</scope>
    <source>
        <strain evidence="6">CBS 232.78</strain>
    </source>
</reference>
<proteinExistence type="predicted"/>
<comment type="caution">
    <text evidence="6">The sequence shown here is derived from an EMBL/GenBank/DDBJ whole genome shotgun (WGS) entry which is preliminary data.</text>
</comment>
<evidence type="ECO:0000256" key="2">
    <source>
        <dbReference type="ARBA" id="ARBA00022771"/>
    </source>
</evidence>
<accession>A0AAE0NBJ3</accession>
<keyword evidence="2 4" id="KW-0863">Zinc-finger</keyword>
<feature type="domain" description="RING-type" evidence="5">
    <location>
        <begin position="396"/>
        <end position="442"/>
    </location>
</feature>
<keyword evidence="1" id="KW-0479">Metal-binding</keyword>
<evidence type="ECO:0000313" key="7">
    <source>
        <dbReference type="Proteomes" id="UP001285441"/>
    </source>
</evidence>
<name>A0AAE0NBJ3_9PEZI</name>
<sequence length="515" mass="57427">MASLRWLELRSGLPGQCAFLLEHRRAYEVFDQPESQPRMVLAVGSKRKRRFLESQLGNAGPGNGGVALRTLSPSTVVVDCEMHDAHVLPRIKPGPLPGGYLKHPLHLATNSRPHQIAHDLYWQVLVPFASAVFLFLEDSGGLDPVVETLATWVRQSILLPIQCPPRILILYQDDAKPVVAQFDARLRARIKAILHHLDPLKIATDSRVDLQHKMAFESVQFSPVSSLSKISAHIKHSFEARVAAGLAFNGEHLKYLFQEAVHEFGQARTVPFDFYRASRLRNPLPKDLTNHVVDFIIASQSSAIDQATLIASALDLDAHPPGMHFFCPDQTFDRFYGTMIFHVGKRVGDASLMTRVRARFAEIALERRHGSSVLSHVRLLHKFRAFWMECYCDTSCLVCLVRSPVKALTCGHQLCNTCIVTCGLSPRSDPWRFRIGRCPLCQEINDNSLSLQPPTAGTRVLKIGGSVRSKAVLMQFLMEFQTLAGLLLCPLRDQFDLVIGSDIGALLHGHSHNQG</sequence>
<dbReference type="EMBL" id="JAULSW010000006">
    <property type="protein sequence ID" value="KAK3377651.1"/>
    <property type="molecule type" value="Genomic_DNA"/>
</dbReference>
<keyword evidence="7" id="KW-1185">Reference proteome</keyword>
<protein>
    <recommendedName>
        <fullName evidence="5">RING-type domain-containing protein</fullName>
    </recommendedName>
</protein>
<dbReference type="SMART" id="SM00184">
    <property type="entry name" value="RING"/>
    <property type="match status" value="1"/>
</dbReference>
<dbReference type="InterPro" id="IPR017907">
    <property type="entry name" value="Znf_RING_CS"/>
</dbReference>
<evidence type="ECO:0000256" key="4">
    <source>
        <dbReference type="PROSITE-ProRule" id="PRU00175"/>
    </source>
</evidence>
<dbReference type="PROSITE" id="PS50089">
    <property type="entry name" value="ZF_RING_2"/>
    <property type="match status" value="1"/>
</dbReference>
<dbReference type="PROSITE" id="PS00518">
    <property type="entry name" value="ZF_RING_1"/>
    <property type="match status" value="1"/>
</dbReference>
<dbReference type="Proteomes" id="UP001285441">
    <property type="component" value="Unassembled WGS sequence"/>
</dbReference>
<keyword evidence="3" id="KW-0862">Zinc</keyword>
<evidence type="ECO:0000256" key="1">
    <source>
        <dbReference type="ARBA" id="ARBA00022723"/>
    </source>
</evidence>
<evidence type="ECO:0000259" key="5">
    <source>
        <dbReference type="PROSITE" id="PS50089"/>
    </source>
</evidence>
<dbReference type="AlphaFoldDB" id="A0AAE0NBJ3"/>
<dbReference type="SUPFAM" id="SSF57850">
    <property type="entry name" value="RING/U-box"/>
    <property type="match status" value="1"/>
</dbReference>
<dbReference type="InterPro" id="IPR001841">
    <property type="entry name" value="Znf_RING"/>
</dbReference>
<evidence type="ECO:0000313" key="6">
    <source>
        <dbReference type="EMBL" id="KAK3377651.1"/>
    </source>
</evidence>
<reference evidence="6" key="2">
    <citation type="submission" date="2023-06" db="EMBL/GenBank/DDBJ databases">
        <authorList>
            <consortium name="Lawrence Berkeley National Laboratory"/>
            <person name="Haridas S."/>
            <person name="Hensen N."/>
            <person name="Bonometti L."/>
            <person name="Westerberg I."/>
            <person name="Brannstrom I.O."/>
            <person name="Guillou S."/>
            <person name="Cros-Aarteil S."/>
            <person name="Calhoun S."/>
            <person name="Kuo A."/>
            <person name="Mondo S."/>
            <person name="Pangilinan J."/>
            <person name="Riley R."/>
            <person name="LaButti K."/>
            <person name="Andreopoulos B."/>
            <person name="Lipzen A."/>
            <person name="Chen C."/>
            <person name="Yanf M."/>
            <person name="Daum C."/>
            <person name="Ng V."/>
            <person name="Clum A."/>
            <person name="Steindorff A."/>
            <person name="Ohm R."/>
            <person name="Martin F."/>
            <person name="Silar P."/>
            <person name="Natvig D."/>
            <person name="Lalanne C."/>
            <person name="Gautier V."/>
            <person name="Ament-velasquez S.L."/>
            <person name="Kruys A."/>
            <person name="Hutchinson M.I."/>
            <person name="Powell A.J."/>
            <person name="Barry K."/>
            <person name="Miller A.N."/>
            <person name="Grigoriev I.V."/>
            <person name="Debuchy R."/>
            <person name="Gladieux P."/>
            <person name="Thoren M.H."/>
            <person name="Johannesson H."/>
        </authorList>
    </citation>
    <scope>NUCLEOTIDE SEQUENCE</scope>
    <source>
        <strain evidence="6">CBS 232.78</strain>
    </source>
</reference>